<dbReference type="STRING" id="490629.SAMN05216266_114181"/>
<dbReference type="EMBL" id="FOKG01000014">
    <property type="protein sequence ID" value="SFB50393.1"/>
    <property type="molecule type" value="Genomic_DNA"/>
</dbReference>
<organism evidence="2 3">
    <name type="scientific">Amycolatopsis marina</name>
    <dbReference type="NCBI Taxonomy" id="490629"/>
    <lineage>
        <taxon>Bacteria</taxon>
        <taxon>Bacillati</taxon>
        <taxon>Actinomycetota</taxon>
        <taxon>Actinomycetes</taxon>
        <taxon>Pseudonocardiales</taxon>
        <taxon>Pseudonocardiaceae</taxon>
        <taxon>Amycolatopsis</taxon>
    </lineage>
</organism>
<dbReference type="RefSeq" id="WP_177242744.1">
    <property type="nucleotide sequence ID" value="NZ_FOKG01000014.1"/>
</dbReference>
<feature type="compositionally biased region" description="Basic and acidic residues" evidence="1">
    <location>
        <begin position="195"/>
        <end position="204"/>
    </location>
</feature>
<dbReference type="NCBIfam" id="TIGR03696">
    <property type="entry name" value="Rhs_assc_core"/>
    <property type="match status" value="1"/>
</dbReference>
<dbReference type="Gene3D" id="2.180.10.10">
    <property type="entry name" value="RHS repeat-associated core"/>
    <property type="match status" value="1"/>
</dbReference>
<dbReference type="InterPro" id="IPR022385">
    <property type="entry name" value="Rhs_assc_core"/>
</dbReference>
<feature type="compositionally biased region" description="Low complexity" evidence="1">
    <location>
        <begin position="166"/>
        <end position="188"/>
    </location>
</feature>
<sequence length="215" mass="23570">MDRTTTKTADGETTEFAYLGLTDKVITEEIGGQIQRSYAYSAWGARLSQVKHDTDGTGPEVTEDSFYGYNPHTDVETLTSETGDTRATYGYTAYGKDDEEAFTGIDKPDAQNPGEEPYNFYRFNGKRWDPSSGSYDMGFRDYNPGLNRFLTRDSYNGALADLNLGADPGPATATPSPTETPSAASKSTDIYNAHRQSETRHRGNETTSCSGAGRR</sequence>
<evidence type="ECO:0000313" key="3">
    <source>
        <dbReference type="Proteomes" id="UP000243799"/>
    </source>
</evidence>
<proteinExistence type="predicted"/>
<evidence type="ECO:0000313" key="2">
    <source>
        <dbReference type="EMBL" id="SFB50393.1"/>
    </source>
</evidence>
<keyword evidence="3" id="KW-1185">Reference proteome</keyword>
<reference evidence="3" key="1">
    <citation type="submission" date="2016-10" db="EMBL/GenBank/DDBJ databases">
        <authorList>
            <person name="Varghese N."/>
            <person name="Submissions S."/>
        </authorList>
    </citation>
    <scope>NUCLEOTIDE SEQUENCE [LARGE SCALE GENOMIC DNA]</scope>
    <source>
        <strain evidence="3">CGMCC 4.3568</strain>
    </source>
</reference>
<dbReference type="Proteomes" id="UP000243799">
    <property type="component" value="Unassembled WGS sequence"/>
</dbReference>
<feature type="region of interest" description="Disordered" evidence="1">
    <location>
        <begin position="161"/>
        <end position="215"/>
    </location>
</feature>
<protein>
    <submittedName>
        <fullName evidence="2">RHS repeat-associated core domain-containing protein</fullName>
    </submittedName>
</protein>
<gene>
    <name evidence="2" type="ORF">SAMN05216266_114181</name>
</gene>
<name>A0A1I1BPX7_9PSEU</name>
<accession>A0A1I1BPX7</accession>
<feature type="compositionally biased region" description="Polar residues" evidence="1">
    <location>
        <begin position="205"/>
        <end position="215"/>
    </location>
</feature>
<dbReference type="AlphaFoldDB" id="A0A1I1BPX7"/>
<evidence type="ECO:0000256" key="1">
    <source>
        <dbReference type="SAM" id="MobiDB-lite"/>
    </source>
</evidence>